<dbReference type="GO" id="GO:0007229">
    <property type="term" value="P:integrin-mediated signaling pathway"/>
    <property type="evidence" value="ECO:0007669"/>
    <property type="project" value="UniProtKB-KW"/>
</dbReference>
<protein>
    <recommendedName>
        <fullName evidence="21">Integrin alpha-2 domain-containing protein</fullName>
    </recommendedName>
</protein>
<evidence type="ECO:0000256" key="6">
    <source>
        <dbReference type="ARBA" id="ARBA00022737"/>
    </source>
</evidence>
<keyword evidence="6" id="KW-0677">Repeat</keyword>
<dbReference type="InterPro" id="IPR032695">
    <property type="entry name" value="Integrin_dom_sf"/>
</dbReference>
<evidence type="ECO:0000256" key="15">
    <source>
        <dbReference type="PROSITE-ProRule" id="PRU00803"/>
    </source>
</evidence>
<dbReference type="Pfam" id="PF08441">
    <property type="entry name" value="Integrin_A_Ig_1"/>
    <property type="match status" value="1"/>
</dbReference>
<evidence type="ECO:0000256" key="10">
    <source>
        <dbReference type="ARBA" id="ARBA00023037"/>
    </source>
</evidence>
<evidence type="ECO:0000256" key="13">
    <source>
        <dbReference type="ARBA" id="ARBA00023170"/>
    </source>
</evidence>
<dbReference type="GO" id="GO:0009897">
    <property type="term" value="C:external side of plasma membrane"/>
    <property type="evidence" value="ECO:0007669"/>
    <property type="project" value="TreeGrafter"/>
</dbReference>
<comment type="similarity">
    <text evidence="2 16">Belongs to the integrin alpha chain family.</text>
</comment>
<accession>A0A8C7UJM3</accession>
<dbReference type="Proteomes" id="UP000694395">
    <property type="component" value="Chromosome 17"/>
</dbReference>
<keyword evidence="3 16" id="KW-0812">Transmembrane</keyword>
<dbReference type="PROSITE" id="PS00242">
    <property type="entry name" value="INTEGRIN_ALPHA"/>
    <property type="match status" value="1"/>
</dbReference>
<dbReference type="SUPFAM" id="SSF69179">
    <property type="entry name" value="Integrin domains"/>
    <property type="match status" value="3"/>
</dbReference>
<evidence type="ECO:0000256" key="5">
    <source>
        <dbReference type="ARBA" id="ARBA00022729"/>
    </source>
</evidence>
<keyword evidence="7" id="KW-0106">Calcium</keyword>
<feature type="repeat" description="FG-GAP" evidence="15">
    <location>
        <begin position="277"/>
        <end position="335"/>
    </location>
</feature>
<dbReference type="SUPFAM" id="SSF69318">
    <property type="entry name" value="Integrin alpha N-terminal domain"/>
    <property type="match status" value="1"/>
</dbReference>
<dbReference type="GO" id="GO:0001525">
    <property type="term" value="P:angiogenesis"/>
    <property type="evidence" value="ECO:0007669"/>
    <property type="project" value="TreeGrafter"/>
</dbReference>
<proteinExistence type="inferred from homology"/>
<comment type="subcellular location">
    <subcellularLocation>
        <location evidence="1 16">Membrane</location>
        <topology evidence="1 16">Single-pass type I membrane protein</topology>
    </subcellularLocation>
</comment>
<evidence type="ECO:0000256" key="12">
    <source>
        <dbReference type="ARBA" id="ARBA00023157"/>
    </source>
</evidence>
<dbReference type="PRINTS" id="PR01185">
    <property type="entry name" value="INTEGRINA"/>
</dbReference>
<dbReference type="InterPro" id="IPR013519">
    <property type="entry name" value="Int_alpha_beta-p"/>
</dbReference>
<sequence>MLPVLPLVIFGCCIFAQLCTNVVILIGAPKANTSQPNVNEGGSVYLCPWSQGQSNCSVVHFDNEGDRRFHVNDVDVQVEFKSHQWFGATVRSHGNTVLACAPRYYWRTEHAAPFSDVTGTCYLSVDNLKTFVEYAPCRTGSHQSGGFSCLFQDGKIVLGGPGSFYWQGQLILASTKEIVKAYYPSYFLLSVTGQIQTHQVQGSYDDSYLGEHGPLLHTMGSYFGYAVAATDINNDGMEDLVVGAPMFMQRGSNGLRWEEVGRVYVYLQRRPLLFEPRLPHLGGTQAFGRFGSSLAPLGDLNQDGFNDIAIGCPFGGDDQQGLVLIYNGHASGLMDMPTQTLAGQWASGTFPASFGYALRGNKDLDHNGYPDLIVGAFGVDKAVLYRARPIVNASASLMLQPTMINPEEKSCTVSNGNETISVSCVNLSFCLSANGKHLPADLGFVVEVQLDHLKQTQKESSVRRTLFLDSQQPSLRKTITMANGGRTCHDTRIYLRSEGEFRDKLSPIYVTLNFSLDPLASLDLHGLRPILKYQTTHLIEQKAQIQLDCGEDNICVPDLKLAVYGDRTEVYLGDDNSLTLTFNARNEGEGGAYEAELYMVLPPDADYSGIARNNQSLTQLTCSYEAENQTRSLVCDLGNPMKSGTSLVNNGPSMISQSVLELRCPLRAQGHELLYPVEIITQGPLNCSSNHTLNALKLKVRNKLARTHVHMHRCMQAGTHTHTLAHNGCTRLLIIYIHRHSSQILQYIVPLWIIILAILAGLLLLALLIYVLYKMGFFKRSNPYGTAMEKAQLKPQASSEA</sequence>
<evidence type="ECO:0008006" key="21">
    <source>
        <dbReference type="Google" id="ProtNLM"/>
    </source>
</evidence>
<dbReference type="Pfam" id="PF20805">
    <property type="entry name" value="Integrin_A_Ig_2"/>
    <property type="match status" value="1"/>
</dbReference>
<keyword evidence="9 16" id="KW-1133">Transmembrane helix</keyword>
<evidence type="ECO:0000256" key="3">
    <source>
        <dbReference type="ARBA" id="ARBA00022692"/>
    </source>
</evidence>
<dbReference type="GO" id="GO:0008305">
    <property type="term" value="C:integrin complex"/>
    <property type="evidence" value="ECO:0007669"/>
    <property type="project" value="InterPro"/>
</dbReference>
<dbReference type="PANTHER" id="PTHR23220:SF3">
    <property type="entry name" value="INTEGRIN ALPHA-5"/>
    <property type="match status" value="1"/>
</dbReference>
<feature type="repeat" description="FG-GAP" evidence="15">
    <location>
        <begin position="72"/>
        <end position="126"/>
    </location>
</feature>
<dbReference type="InterPro" id="IPR013649">
    <property type="entry name" value="Integrin_alpha_Ig-like_1"/>
</dbReference>
<dbReference type="InterPro" id="IPR013517">
    <property type="entry name" value="FG-GAP"/>
</dbReference>
<evidence type="ECO:0000256" key="1">
    <source>
        <dbReference type="ARBA" id="ARBA00004479"/>
    </source>
</evidence>
<dbReference type="Gene3D" id="2.60.40.1460">
    <property type="entry name" value="Integrin domains. Chain A, domain 2"/>
    <property type="match status" value="1"/>
</dbReference>
<dbReference type="Pfam" id="PF01839">
    <property type="entry name" value="FG-GAP"/>
    <property type="match status" value="2"/>
</dbReference>
<keyword evidence="10 16" id="KW-0401">Integrin</keyword>
<evidence type="ECO:0000313" key="20">
    <source>
        <dbReference type="Proteomes" id="UP000694395"/>
    </source>
</evidence>
<dbReference type="InterPro" id="IPR018184">
    <property type="entry name" value="Integrin_alpha_C_CS"/>
</dbReference>
<dbReference type="GeneTree" id="ENSGT00940000158061"/>
<dbReference type="AlphaFoldDB" id="A0A8C7UJM3"/>
<dbReference type="SMART" id="SM00191">
    <property type="entry name" value="Int_alpha"/>
    <property type="match status" value="4"/>
</dbReference>
<evidence type="ECO:0000256" key="4">
    <source>
        <dbReference type="ARBA" id="ARBA00022723"/>
    </source>
</evidence>
<dbReference type="Gene3D" id="2.130.10.130">
    <property type="entry name" value="Integrin alpha, N-terminal"/>
    <property type="match status" value="2"/>
</dbReference>
<evidence type="ECO:0000256" key="11">
    <source>
        <dbReference type="ARBA" id="ARBA00023136"/>
    </source>
</evidence>
<keyword evidence="8 16" id="KW-0130">Cell adhesion</keyword>
<dbReference type="Ensembl" id="ENSOMYT00000107847.2">
    <property type="protein sequence ID" value="ENSOMYP00000099372.2"/>
    <property type="gene ID" value="ENSOMYG00000044956.2"/>
</dbReference>
<keyword evidence="20" id="KW-1185">Reference proteome</keyword>
<keyword evidence="4" id="KW-0479">Metal-binding</keyword>
<evidence type="ECO:0000256" key="16">
    <source>
        <dbReference type="RuleBase" id="RU003762"/>
    </source>
</evidence>
<dbReference type="PROSITE" id="PS51470">
    <property type="entry name" value="FG_GAP"/>
    <property type="match status" value="4"/>
</dbReference>
<dbReference type="InterPro" id="IPR048285">
    <property type="entry name" value="Integrin_alpha_Ig-like_2"/>
</dbReference>
<feature type="repeat" description="FG-GAP" evidence="15">
    <location>
        <begin position="339"/>
        <end position="402"/>
    </location>
</feature>
<reference evidence="19" key="1">
    <citation type="submission" date="2020-07" db="EMBL/GenBank/DDBJ databases">
        <title>A long reads based de novo assembly of the rainbow trout Arlee double haploid line genome.</title>
        <authorList>
            <person name="Gao G."/>
            <person name="Palti Y."/>
        </authorList>
    </citation>
    <scope>NUCLEOTIDE SEQUENCE [LARGE SCALE GENOMIC DNA]</scope>
</reference>
<reference evidence="19" key="3">
    <citation type="submission" date="2025-09" db="UniProtKB">
        <authorList>
            <consortium name="Ensembl"/>
        </authorList>
    </citation>
    <scope>IDENTIFICATION</scope>
</reference>
<dbReference type="GO" id="GO:0033627">
    <property type="term" value="P:cell adhesion mediated by integrin"/>
    <property type="evidence" value="ECO:0007669"/>
    <property type="project" value="TreeGrafter"/>
</dbReference>
<dbReference type="Gene3D" id="1.20.5.930">
    <property type="entry name" value="Bicelle-embedded integrin alpha(iib) transmembrane segment"/>
    <property type="match status" value="1"/>
</dbReference>
<name>A0A8C7UJM3_ONCMY</name>
<dbReference type="FunFam" id="2.60.40.1460:FF:000001">
    <property type="entry name" value="Integrin, alpha V"/>
    <property type="match status" value="1"/>
</dbReference>
<feature type="repeat" description="FG-GAP" evidence="15">
    <location>
        <begin position="209"/>
        <end position="275"/>
    </location>
</feature>
<dbReference type="Gene3D" id="2.60.40.1510">
    <property type="entry name" value="ntegrin, alpha v. Chain A, domain 3"/>
    <property type="match status" value="1"/>
</dbReference>
<evidence type="ECO:0000256" key="2">
    <source>
        <dbReference type="ARBA" id="ARBA00008054"/>
    </source>
</evidence>
<feature type="signal peptide" evidence="16">
    <location>
        <begin position="1"/>
        <end position="21"/>
    </location>
</feature>
<evidence type="ECO:0000259" key="17">
    <source>
        <dbReference type="Pfam" id="PF08441"/>
    </source>
</evidence>
<feature type="domain" description="Integrin alpha second immunoglobulin-like" evidence="18">
    <location>
        <begin position="549"/>
        <end position="647"/>
    </location>
</feature>
<evidence type="ECO:0000256" key="7">
    <source>
        <dbReference type="ARBA" id="ARBA00022837"/>
    </source>
</evidence>
<feature type="domain" description="Integrin alpha first immunoglubulin-like" evidence="17">
    <location>
        <begin position="387"/>
        <end position="548"/>
    </location>
</feature>
<dbReference type="FunFam" id="1.20.5.930:FF:000001">
    <property type="entry name" value="Integrin subunit alpha V"/>
    <property type="match status" value="1"/>
</dbReference>
<keyword evidence="14" id="KW-0325">Glycoprotein</keyword>
<dbReference type="GO" id="GO:0005178">
    <property type="term" value="F:integrin binding"/>
    <property type="evidence" value="ECO:0007669"/>
    <property type="project" value="TreeGrafter"/>
</dbReference>
<organism evidence="19 20">
    <name type="scientific">Oncorhynchus mykiss</name>
    <name type="common">Rainbow trout</name>
    <name type="synonym">Salmo gairdneri</name>
    <dbReference type="NCBI Taxonomy" id="8022"/>
    <lineage>
        <taxon>Eukaryota</taxon>
        <taxon>Metazoa</taxon>
        <taxon>Chordata</taxon>
        <taxon>Craniata</taxon>
        <taxon>Vertebrata</taxon>
        <taxon>Euteleostomi</taxon>
        <taxon>Actinopterygii</taxon>
        <taxon>Neopterygii</taxon>
        <taxon>Teleostei</taxon>
        <taxon>Protacanthopterygii</taxon>
        <taxon>Salmoniformes</taxon>
        <taxon>Salmonidae</taxon>
        <taxon>Salmoninae</taxon>
        <taxon>Oncorhynchus</taxon>
    </lineage>
</organism>
<keyword evidence="5 16" id="KW-0732">Signal</keyword>
<reference evidence="19" key="2">
    <citation type="submission" date="2025-08" db="UniProtKB">
        <authorList>
            <consortium name="Ensembl"/>
        </authorList>
    </citation>
    <scope>IDENTIFICATION</scope>
</reference>
<feature type="chain" id="PRO_5035488998" description="Integrin alpha-2 domain-containing protein" evidence="16">
    <location>
        <begin position="22"/>
        <end position="801"/>
    </location>
</feature>
<keyword evidence="11 16" id="KW-0472">Membrane</keyword>
<evidence type="ECO:0000256" key="9">
    <source>
        <dbReference type="ARBA" id="ARBA00022989"/>
    </source>
</evidence>
<keyword evidence="13 16" id="KW-0675">Receptor</keyword>
<feature type="transmembrane region" description="Helical" evidence="16">
    <location>
        <begin position="747"/>
        <end position="773"/>
    </location>
</feature>
<evidence type="ECO:0000256" key="8">
    <source>
        <dbReference type="ARBA" id="ARBA00022889"/>
    </source>
</evidence>
<dbReference type="GO" id="GO:0098609">
    <property type="term" value="P:cell-cell adhesion"/>
    <property type="evidence" value="ECO:0007669"/>
    <property type="project" value="TreeGrafter"/>
</dbReference>
<keyword evidence="12" id="KW-1015">Disulfide bond</keyword>
<dbReference type="GO" id="GO:0007160">
    <property type="term" value="P:cell-matrix adhesion"/>
    <property type="evidence" value="ECO:0007669"/>
    <property type="project" value="TreeGrafter"/>
</dbReference>
<dbReference type="GO" id="GO:0046872">
    <property type="term" value="F:metal ion binding"/>
    <property type="evidence" value="ECO:0007669"/>
    <property type="project" value="UniProtKB-KW"/>
</dbReference>
<dbReference type="PANTHER" id="PTHR23220">
    <property type="entry name" value="INTEGRIN ALPHA"/>
    <property type="match status" value="1"/>
</dbReference>
<evidence type="ECO:0000313" key="19">
    <source>
        <dbReference type="Ensembl" id="ENSOMYP00000099372.2"/>
    </source>
</evidence>
<evidence type="ECO:0000259" key="18">
    <source>
        <dbReference type="Pfam" id="PF20805"/>
    </source>
</evidence>
<dbReference type="InterPro" id="IPR000413">
    <property type="entry name" value="Integrin_alpha"/>
</dbReference>
<evidence type="ECO:0000256" key="14">
    <source>
        <dbReference type="ARBA" id="ARBA00023180"/>
    </source>
</evidence>
<dbReference type="InterPro" id="IPR028994">
    <property type="entry name" value="Integrin_alpha_N"/>
</dbReference>